<proteinExistence type="predicted"/>
<feature type="domain" description="DUF3741" evidence="1">
    <location>
        <begin position="156"/>
        <end position="171"/>
    </location>
</feature>
<dbReference type="AlphaFoldDB" id="A0A2I0A6L0"/>
<evidence type="ECO:0000313" key="3">
    <source>
        <dbReference type="Proteomes" id="UP000236161"/>
    </source>
</evidence>
<keyword evidence="3" id="KW-1185">Reference proteome</keyword>
<accession>A0A2I0A6L0</accession>
<organism evidence="2 3">
    <name type="scientific">Apostasia shenzhenica</name>
    <dbReference type="NCBI Taxonomy" id="1088818"/>
    <lineage>
        <taxon>Eukaryota</taxon>
        <taxon>Viridiplantae</taxon>
        <taxon>Streptophyta</taxon>
        <taxon>Embryophyta</taxon>
        <taxon>Tracheophyta</taxon>
        <taxon>Spermatophyta</taxon>
        <taxon>Magnoliopsida</taxon>
        <taxon>Liliopsida</taxon>
        <taxon>Asparagales</taxon>
        <taxon>Orchidaceae</taxon>
        <taxon>Apostasioideae</taxon>
        <taxon>Apostasia</taxon>
    </lineage>
</organism>
<dbReference type="InterPro" id="IPR032795">
    <property type="entry name" value="DUF3741-assoc"/>
</dbReference>
<name>A0A2I0A6L0_9ASPA</name>
<gene>
    <name evidence="2" type="ORF">AXF42_Ash010619</name>
</gene>
<evidence type="ECO:0000259" key="1">
    <source>
        <dbReference type="Pfam" id="PF14383"/>
    </source>
</evidence>
<sequence>MQISPPMKDLSLFFIKNSLSAKMKKGLQTFCSDDSSTSTLTCRGDRFAGDCTGEDQTRHPPLQPRTLEEMIMQLEVEEAAARAELAGRKSCADHNTEVMTSARNALNQYPRFSLDGRDAMYRSSFRNFVDGRKSFCGSGGVRRLPTTVAGERVVWCKPGVVARLMGLEALPVPVGGFLSRRQKLRRMGRVELEKERTAVSLRGRRKGARGEEFHPSFLMDHDKEYPFGGTADWKFQRAR</sequence>
<dbReference type="OrthoDB" id="1931242at2759"/>
<evidence type="ECO:0000313" key="2">
    <source>
        <dbReference type="EMBL" id="PKA51179.1"/>
    </source>
</evidence>
<dbReference type="PANTHER" id="PTHR37897">
    <property type="entry name" value="DNAK FAMILY PROTEIN"/>
    <property type="match status" value="1"/>
</dbReference>
<reference evidence="2 3" key="1">
    <citation type="journal article" date="2017" name="Nature">
        <title>The Apostasia genome and the evolution of orchids.</title>
        <authorList>
            <person name="Zhang G.Q."/>
            <person name="Liu K.W."/>
            <person name="Li Z."/>
            <person name="Lohaus R."/>
            <person name="Hsiao Y.Y."/>
            <person name="Niu S.C."/>
            <person name="Wang J.Y."/>
            <person name="Lin Y.C."/>
            <person name="Xu Q."/>
            <person name="Chen L.J."/>
            <person name="Yoshida K."/>
            <person name="Fujiwara S."/>
            <person name="Wang Z.W."/>
            <person name="Zhang Y.Q."/>
            <person name="Mitsuda N."/>
            <person name="Wang M."/>
            <person name="Liu G.H."/>
            <person name="Pecoraro L."/>
            <person name="Huang H.X."/>
            <person name="Xiao X.J."/>
            <person name="Lin M."/>
            <person name="Wu X.Y."/>
            <person name="Wu W.L."/>
            <person name="Chen Y.Y."/>
            <person name="Chang S.B."/>
            <person name="Sakamoto S."/>
            <person name="Ohme-Takagi M."/>
            <person name="Yagi M."/>
            <person name="Zeng S.J."/>
            <person name="Shen C.Y."/>
            <person name="Yeh C.M."/>
            <person name="Luo Y.B."/>
            <person name="Tsai W.C."/>
            <person name="Van de Peer Y."/>
            <person name="Liu Z.J."/>
        </authorList>
    </citation>
    <scope>NUCLEOTIDE SEQUENCE [LARGE SCALE GENOMIC DNA]</scope>
    <source>
        <strain evidence="3">cv. Shenzhen</strain>
        <tissue evidence="2">Stem</tissue>
    </source>
</reference>
<dbReference type="Pfam" id="PF14383">
    <property type="entry name" value="VARLMGL"/>
    <property type="match status" value="1"/>
</dbReference>
<dbReference type="EMBL" id="KZ452014">
    <property type="protein sequence ID" value="PKA51179.1"/>
    <property type="molecule type" value="Genomic_DNA"/>
</dbReference>
<dbReference type="Proteomes" id="UP000236161">
    <property type="component" value="Unassembled WGS sequence"/>
</dbReference>
<protein>
    <recommendedName>
        <fullName evidence="1">DUF3741 domain-containing protein</fullName>
    </recommendedName>
</protein>
<dbReference type="PANTHER" id="PTHR37897:SF1">
    <property type="entry name" value="DUF3741 DOMAIN-CONTAINING PROTEIN"/>
    <property type="match status" value="1"/>
</dbReference>